<reference evidence="3" key="1">
    <citation type="submission" date="2013-01" db="EMBL/GenBank/DDBJ databases">
        <title>Draft Genome Sequence of a Mulberry Tree, Morus notabilis C.K. Schneid.</title>
        <authorList>
            <person name="He N."/>
            <person name="Zhao S."/>
        </authorList>
    </citation>
    <scope>NUCLEOTIDE SEQUENCE</scope>
</reference>
<protein>
    <submittedName>
        <fullName evidence="2">Uncharacterized protein</fullName>
    </submittedName>
</protein>
<evidence type="ECO:0000313" key="2">
    <source>
        <dbReference type="EMBL" id="EXB80463.1"/>
    </source>
</evidence>
<proteinExistence type="predicted"/>
<gene>
    <name evidence="2" type="ORF">L484_004370</name>
</gene>
<evidence type="ECO:0000313" key="3">
    <source>
        <dbReference type="Proteomes" id="UP000030645"/>
    </source>
</evidence>
<feature type="signal peptide" evidence="1">
    <location>
        <begin position="1"/>
        <end position="30"/>
    </location>
</feature>
<accession>W9RLE7</accession>
<feature type="chain" id="PRO_5004928460" evidence="1">
    <location>
        <begin position="31"/>
        <end position="90"/>
    </location>
</feature>
<keyword evidence="1" id="KW-0732">Signal</keyword>
<evidence type="ECO:0000256" key="1">
    <source>
        <dbReference type="SAM" id="SignalP"/>
    </source>
</evidence>
<dbReference type="EMBL" id="KE344808">
    <property type="protein sequence ID" value="EXB80463.1"/>
    <property type="molecule type" value="Genomic_DNA"/>
</dbReference>
<dbReference type="Proteomes" id="UP000030645">
    <property type="component" value="Unassembled WGS sequence"/>
</dbReference>
<sequence length="90" mass="9636">MAIISKTNFLSIIFLSVLFVISSSPTLIYASSSNSTSTTFGVKPDGLIDSTESFLGASASVAINMKVHRAASDVHIQNHTENRIPDTFES</sequence>
<name>W9RLE7_9ROSA</name>
<organism evidence="2 3">
    <name type="scientific">Morus notabilis</name>
    <dbReference type="NCBI Taxonomy" id="981085"/>
    <lineage>
        <taxon>Eukaryota</taxon>
        <taxon>Viridiplantae</taxon>
        <taxon>Streptophyta</taxon>
        <taxon>Embryophyta</taxon>
        <taxon>Tracheophyta</taxon>
        <taxon>Spermatophyta</taxon>
        <taxon>Magnoliopsida</taxon>
        <taxon>eudicotyledons</taxon>
        <taxon>Gunneridae</taxon>
        <taxon>Pentapetalae</taxon>
        <taxon>rosids</taxon>
        <taxon>fabids</taxon>
        <taxon>Rosales</taxon>
        <taxon>Moraceae</taxon>
        <taxon>Moreae</taxon>
        <taxon>Morus</taxon>
    </lineage>
</organism>
<dbReference type="AlphaFoldDB" id="W9RLE7"/>
<keyword evidence="3" id="KW-1185">Reference proteome</keyword>